<organism evidence="5 6">
    <name type="scientific">Paragonimus heterotremus</name>
    <dbReference type="NCBI Taxonomy" id="100268"/>
    <lineage>
        <taxon>Eukaryota</taxon>
        <taxon>Metazoa</taxon>
        <taxon>Spiralia</taxon>
        <taxon>Lophotrochozoa</taxon>
        <taxon>Platyhelminthes</taxon>
        <taxon>Trematoda</taxon>
        <taxon>Digenea</taxon>
        <taxon>Plagiorchiida</taxon>
        <taxon>Troglotremata</taxon>
        <taxon>Troglotrematidae</taxon>
        <taxon>Paragonimus</taxon>
    </lineage>
</organism>
<evidence type="ECO:0000313" key="6">
    <source>
        <dbReference type="Proteomes" id="UP000748531"/>
    </source>
</evidence>
<dbReference type="PANTHER" id="PTHR44019:SF20">
    <property type="entry name" value="WD REPEAT-CONTAINING PROTEIN 55"/>
    <property type="match status" value="1"/>
</dbReference>
<evidence type="ECO:0000256" key="1">
    <source>
        <dbReference type="ARBA" id="ARBA00007625"/>
    </source>
</evidence>
<name>A0A8J4SNM3_9TREM</name>
<evidence type="ECO:0000256" key="4">
    <source>
        <dbReference type="SAM" id="MobiDB-lite"/>
    </source>
</evidence>
<sequence length="400" mass="43193">MNTIDIGTCPAFKEFQLQIPIGIDGISCATFLPDTSPQQLVLGTTGGRVRIYDISNLTHTCVYQRKWHKSIRCLSLLPTTHHLASASGQGGIKLHDLESGTKIWMRLKAHDNSSISSLLTTSPVQLISGDEAGVVKVWDVRKPGGPCQKIEQEMVDDVTDSFGAINEMVCGGNQNSVLAALDNGCLAVLNIRKGRVEVLSDTLGYSARTLVVVKNQRRALVGTEEGVICIFNWDEFELFADRFTLPGQRSAKTGATGGHVSIEKLVKINEDVVAAATDDGFISAVNIQPNGRLGVIGRHQGSEEIGGDCINLAVNPQNSLLASVCPDSTEVDFWPLQKWISMAKSSKTKPTLGRKSRCVADTERAEHLAGLLPDAREREEMSSEAQSDSDSDVDSESSSD</sequence>
<dbReference type="InterPro" id="IPR015943">
    <property type="entry name" value="WD40/YVTN_repeat-like_dom_sf"/>
</dbReference>
<dbReference type="InterPro" id="IPR036322">
    <property type="entry name" value="WD40_repeat_dom_sf"/>
</dbReference>
<dbReference type="Gene3D" id="2.130.10.10">
    <property type="entry name" value="YVTN repeat-like/Quinoprotein amine dehydrogenase"/>
    <property type="match status" value="1"/>
</dbReference>
<accession>A0A8J4SNM3</accession>
<evidence type="ECO:0000256" key="2">
    <source>
        <dbReference type="ARBA" id="ARBA00022574"/>
    </source>
</evidence>
<dbReference type="InterPro" id="IPR050505">
    <property type="entry name" value="WDR55/POC1"/>
</dbReference>
<proteinExistence type="inferred from homology"/>
<feature type="compositionally biased region" description="Acidic residues" evidence="4">
    <location>
        <begin position="387"/>
        <end position="400"/>
    </location>
</feature>
<dbReference type="OrthoDB" id="2288928at2759"/>
<dbReference type="PANTHER" id="PTHR44019">
    <property type="entry name" value="WD REPEAT-CONTAINING PROTEIN 55"/>
    <property type="match status" value="1"/>
</dbReference>
<dbReference type="SUPFAM" id="SSF50978">
    <property type="entry name" value="WD40 repeat-like"/>
    <property type="match status" value="1"/>
</dbReference>
<dbReference type="EMBL" id="LUCH01003374">
    <property type="protein sequence ID" value="KAF5400215.1"/>
    <property type="molecule type" value="Genomic_DNA"/>
</dbReference>
<keyword evidence="3" id="KW-0677">Repeat</keyword>
<dbReference type="Proteomes" id="UP000748531">
    <property type="component" value="Unassembled WGS sequence"/>
</dbReference>
<gene>
    <name evidence="5" type="ORF">PHET_06732</name>
</gene>
<dbReference type="AlphaFoldDB" id="A0A8J4SNM3"/>
<reference evidence="5" key="1">
    <citation type="submission" date="2019-05" db="EMBL/GenBank/DDBJ databases">
        <title>Annotation for the trematode Paragonimus heterotremus.</title>
        <authorList>
            <person name="Choi Y.-J."/>
        </authorList>
    </citation>
    <scope>NUCLEOTIDE SEQUENCE</scope>
    <source>
        <strain evidence="5">LC</strain>
    </source>
</reference>
<keyword evidence="6" id="KW-1185">Reference proteome</keyword>
<comment type="similarity">
    <text evidence="1">Belongs to the WD repeat WDR55 family.</text>
</comment>
<protein>
    <submittedName>
        <fullName evidence="5">WD repeat containing protein 55</fullName>
    </submittedName>
</protein>
<keyword evidence="2" id="KW-0853">WD repeat</keyword>
<feature type="region of interest" description="Disordered" evidence="4">
    <location>
        <begin position="368"/>
        <end position="400"/>
    </location>
</feature>
<evidence type="ECO:0000313" key="5">
    <source>
        <dbReference type="EMBL" id="KAF5400215.1"/>
    </source>
</evidence>
<dbReference type="Pfam" id="PF00400">
    <property type="entry name" value="WD40"/>
    <property type="match status" value="1"/>
</dbReference>
<dbReference type="SMART" id="SM00320">
    <property type="entry name" value="WD40"/>
    <property type="match status" value="4"/>
</dbReference>
<dbReference type="InterPro" id="IPR001680">
    <property type="entry name" value="WD40_rpt"/>
</dbReference>
<comment type="caution">
    <text evidence="5">The sequence shown here is derived from an EMBL/GenBank/DDBJ whole genome shotgun (WGS) entry which is preliminary data.</text>
</comment>
<evidence type="ECO:0000256" key="3">
    <source>
        <dbReference type="ARBA" id="ARBA00022737"/>
    </source>
</evidence>